<evidence type="ECO:0000313" key="3">
    <source>
        <dbReference type="Proteomes" id="UP000199659"/>
    </source>
</evidence>
<dbReference type="NCBIfam" id="NF006702">
    <property type="entry name" value="PRK09248.1"/>
    <property type="match status" value="1"/>
</dbReference>
<dbReference type="Gene3D" id="3.20.20.140">
    <property type="entry name" value="Metal-dependent hydrolases"/>
    <property type="match status" value="1"/>
</dbReference>
<dbReference type="EMBL" id="FOYZ01000010">
    <property type="protein sequence ID" value="SFR94189.1"/>
    <property type="molecule type" value="Genomic_DNA"/>
</dbReference>
<dbReference type="PANTHER" id="PTHR36928">
    <property type="entry name" value="PHOSPHATASE YCDX-RELATED"/>
    <property type="match status" value="1"/>
</dbReference>
<dbReference type="CDD" id="cd07437">
    <property type="entry name" value="PHP_HisPPase_Ycdx_like"/>
    <property type="match status" value="1"/>
</dbReference>
<keyword evidence="2" id="KW-0378">Hydrolase</keyword>
<dbReference type="Proteomes" id="UP000199659">
    <property type="component" value="Unassembled WGS sequence"/>
</dbReference>
<dbReference type="GO" id="GO:0042578">
    <property type="term" value="F:phosphoric ester hydrolase activity"/>
    <property type="evidence" value="ECO:0007669"/>
    <property type="project" value="TreeGrafter"/>
</dbReference>
<gene>
    <name evidence="2" type="ORF">SAMN05661086_02663</name>
</gene>
<feature type="domain" description="Polymerase/histidinol phosphatase N-terminal" evidence="1">
    <location>
        <begin position="5"/>
        <end position="79"/>
    </location>
</feature>
<keyword evidence="3" id="KW-1185">Reference proteome</keyword>
<dbReference type="GO" id="GO:0005829">
    <property type="term" value="C:cytosol"/>
    <property type="evidence" value="ECO:0007669"/>
    <property type="project" value="TreeGrafter"/>
</dbReference>
<dbReference type="STRING" id="37658.SAMN05661086_02663"/>
<dbReference type="InterPro" id="IPR004013">
    <property type="entry name" value="PHP_dom"/>
</dbReference>
<organism evidence="2 3">
    <name type="scientific">Anaeromicropila populeti</name>
    <dbReference type="NCBI Taxonomy" id="37658"/>
    <lineage>
        <taxon>Bacteria</taxon>
        <taxon>Bacillati</taxon>
        <taxon>Bacillota</taxon>
        <taxon>Clostridia</taxon>
        <taxon>Lachnospirales</taxon>
        <taxon>Lachnospiraceae</taxon>
        <taxon>Anaeromicropila</taxon>
    </lineage>
</organism>
<evidence type="ECO:0000313" key="2">
    <source>
        <dbReference type="EMBL" id="SFR94189.1"/>
    </source>
</evidence>
<dbReference type="GO" id="GO:0008270">
    <property type="term" value="F:zinc ion binding"/>
    <property type="evidence" value="ECO:0007669"/>
    <property type="project" value="TreeGrafter"/>
</dbReference>
<reference evidence="2 3" key="1">
    <citation type="submission" date="2016-10" db="EMBL/GenBank/DDBJ databases">
        <authorList>
            <person name="de Groot N.N."/>
        </authorList>
    </citation>
    <scope>NUCLEOTIDE SEQUENCE [LARGE SCALE GENOMIC DNA]</scope>
    <source>
        <strain evidence="2 3">743A</strain>
    </source>
</reference>
<dbReference type="RefSeq" id="WP_092561580.1">
    <property type="nucleotide sequence ID" value="NZ_FOYZ01000010.1"/>
</dbReference>
<proteinExistence type="predicted"/>
<protein>
    <submittedName>
        <fullName evidence="2">Putative hydrolase</fullName>
    </submittedName>
</protein>
<dbReference type="PANTHER" id="PTHR36928:SF1">
    <property type="entry name" value="PHOSPHATASE YCDX-RELATED"/>
    <property type="match status" value="1"/>
</dbReference>
<dbReference type="SUPFAM" id="SSF89550">
    <property type="entry name" value="PHP domain-like"/>
    <property type="match status" value="1"/>
</dbReference>
<dbReference type="InterPro" id="IPR050243">
    <property type="entry name" value="PHP_phosphatase"/>
</dbReference>
<dbReference type="AlphaFoldDB" id="A0A1I6KSI2"/>
<dbReference type="InterPro" id="IPR016195">
    <property type="entry name" value="Pol/histidinol_Pase-like"/>
</dbReference>
<evidence type="ECO:0000259" key="1">
    <source>
        <dbReference type="SMART" id="SM00481"/>
    </source>
</evidence>
<accession>A0A1I6KSI2</accession>
<dbReference type="Pfam" id="PF02811">
    <property type="entry name" value="PHP"/>
    <property type="match status" value="1"/>
</dbReference>
<dbReference type="OrthoDB" id="9808747at2"/>
<dbReference type="SMART" id="SM00481">
    <property type="entry name" value="POLIIIAc"/>
    <property type="match status" value="1"/>
</dbReference>
<name>A0A1I6KSI2_9FIRM</name>
<sequence>MKYLIDSHTHTIASGHAYSTLHEMIEMAQKKELPILSVTEHAPSMPGTCHAFYFENLRIIPRKYDSFTLLLGAEANIIDYNGTIDIYDDLARRLDIVIASLHQPCFKAGTVEENTRAYLNAMKNPNINIIGHPDDSRIPVDYEKLVQGAKASHVLLEVNNSSIAPTSFRSNSRENIKTYLTLCKELSVPIMLGSDAHICYDIANFKYAEEVIEEVNFPVQLIANCNMDLIKEYLTNVPEGIFQ</sequence>
<dbReference type="InterPro" id="IPR003141">
    <property type="entry name" value="Pol/His_phosphatase_N"/>
</dbReference>